<dbReference type="EMBL" id="JAIWYP010000010">
    <property type="protein sequence ID" value="KAH3755771.1"/>
    <property type="molecule type" value="Genomic_DNA"/>
</dbReference>
<sequence length="337" mass="37074">MSGSVQLRLQRIPDILLSLAETLSVDSHIKDNAKQLVEKLAGTCQQFDTMICNEFKDVFLQMKILFTTMNADDVNIPKLKMALLNGSCAIVSIRDKLMAIQGDVHQDIETCRETVKNKKGEVAVLDIEITLMEQEVRLLQGEISELKNEARSLADSAKRKYDEAVEAKRSAEKHNLVGGLGLAEAFTGLLRATVIGGGSLVATAIGVAVAGASLKEASELMKRYIRDKEKSKEKDDEATKLQSAANTKQQTINEKRNKITTANSDIIRLNEDVVKLQTMIDYCCPFIVDMNQVLSVFHDAETTLKSVHVHSASFTVAQDACKRSPEKNASFTVAQDA</sequence>
<keyword evidence="4" id="KW-1185">Reference proteome</keyword>
<evidence type="ECO:0000313" key="3">
    <source>
        <dbReference type="EMBL" id="KAH3755771.1"/>
    </source>
</evidence>
<feature type="compositionally biased region" description="Basic and acidic residues" evidence="2">
    <location>
        <begin position="228"/>
        <end position="239"/>
    </location>
</feature>
<evidence type="ECO:0000256" key="2">
    <source>
        <dbReference type="SAM" id="MobiDB-lite"/>
    </source>
</evidence>
<dbReference type="AlphaFoldDB" id="A0A9D4IAF1"/>
<proteinExistence type="predicted"/>
<reference evidence="3" key="1">
    <citation type="journal article" date="2019" name="bioRxiv">
        <title>The Genome of the Zebra Mussel, Dreissena polymorpha: A Resource for Invasive Species Research.</title>
        <authorList>
            <person name="McCartney M.A."/>
            <person name="Auch B."/>
            <person name="Kono T."/>
            <person name="Mallez S."/>
            <person name="Zhang Y."/>
            <person name="Obille A."/>
            <person name="Becker A."/>
            <person name="Abrahante J.E."/>
            <person name="Garbe J."/>
            <person name="Badalamenti J.P."/>
            <person name="Herman A."/>
            <person name="Mangelson H."/>
            <person name="Liachko I."/>
            <person name="Sullivan S."/>
            <person name="Sone E.D."/>
            <person name="Koren S."/>
            <person name="Silverstein K.A.T."/>
            <person name="Beckman K.B."/>
            <person name="Gohl D.M."/>
        </authorList>
    </citation>
    <scope>NUCLEOTIDE SEQUENCE</scope>
    <source>
        <strain evidence="3">Duluth1</strain>
        <tissue evidence="3">Whole animal</tissue>
    </source>
</reference>
<comment type="caution">
    <text evidence="3">The sequence shown here is derived from an EMBL/GenBank/DDBJ whole genome shotgun (WGS) entry which is preliminary data.</text>
</comment>
<name>A0A9D4IAF1_DREPO</name>
<evidence type="ECO:0000256" key="1">
    <source>
        <dbReference type="SAM" id="Coils"/>
    </source>
</evidence>
<feature type="region of interest" description="Disordered" evidence="2">
    <location>
        <begin position="228"/>
        <end position="252"/>
    </location>
</feature>
<accession>A0A9D4IAF1</accession>
<evidence type="ECO:0000313" key="4">
    <source>
        <dbReference type="Proteomes" id="UP000828390"/>
    </source>
</evidence>
<dbReference type="Proteomes" id="UP000828390">
    <property type="component" value="Unassembled WGS sequence"/>
</dbReference>
<reference evidence="3" key="2">
    <citation type="submission" date="2020-11" db="EMBL/GenBank/DDBJ databases">
        <authorList>
            <person name="McCartney M.A."/>
            <person name="Auch B."/>
            <person name="Kono T."/>
            <person name="Mallez S."/>
            <person name="Becker A."/>
            <person name="Gohl D.M."/>
            <person name="Silverstein K.A.T."/>
            <person name="Koren S."/>
            <person name="Bechman K.B."/>
            <person name="Herman A."/>
            <person name="Abrahante J.E."/>
            <person name="Garbe J."/>
        </authorList>
    </citation>
    <scope>NUCLEOTIDE SEQUENCE</scope>
    <source>
        <strain evidence="3">Duluth1</strain>
        <tissue evidence="3">Whole animal</tissue>
    </source>
</reference>
<protein>
    <submittedName>
        <fullName evidence="3">Uncharacterized protein</fullName>
    </submittedName>
</protein>
<gene>
    <name evidence="3" type="ORF">DPMN_190470</name>
</gene>
<keyword evidence="1" id="KW-0175">Coiled coil</keyword>
<feature type="coiled-coil region" evidence="1">
    <location>
        <begin position="129"/>
        <end position="174"/>
    </location>
</feature>
<organism evidence="3 4">
    <name type="scientific">Dreissena polymorpha</name>
    <name type="common">Zebra mussel</name>
    <name type="synonym">Mytilus polymorpha</name>
    <dbReference type="NCBI Taxonomy" id="45954"/>
    <lineage>
        <taxon>Eukaryota</taxon>
        <taxon>Metazoa</taxon>
        <taxon>Spiralia</taxon>
        <taxon>Lophotrochozoa</taxon>
        <taxon>Mollusca</taxon>
        <taxon>Bivalvia</taxon>
        <taxon>Autobranchia</taxon>
        <taxon>Heteroconchia</taxon>
        <taxon>Euheterodonta</taxon>
        <taxon>Imparidentia</taxon>
        <taxon>Neoheterodontei</taxon>
        <taxon>Myida</taxon>
        <taxon>Dreissenoidea</taxon>
        <taxon>Dreissenidae</taxon>
        <taxon>Dreissena</taxon>
    </lineage>
</organism>
<feature type="compositionally biased region" description="Polar residues" evidence="2">
    <location>
        <begin position="240"/>
        <end position="252"/>
    </location>
</feature>